<feature type="region of interest" description="Disordered" evidence="1">
    <location>
        <begin position="125"/>
        <end position="149"/>
    </location>
</feature>
<sequence>MSGVTIERHGNWEYSKFGGKRWKRRVGTTQWVQLDSPPPAGPLPMELKLVRQRQAPGEPDHWSIFLSHEGQPGTVFQVKGDSTAMHHVHTDDVNIVSSSSYKDSYIMAQPTEQQAAKIRYWATHETPPSAPNQAAVQENCQGSNGKILP</sequence>
<organism evidence="2 3">
    <name type="scientific">Lepraria finkii</name>
    <dbReference type="NCBI Taxonomy" id="1340010"/>
    <lineage>
        <taxon>Eukaryota</taxon>
        <taxon>Fungi</taxon>
        <taxon>Dikarya</taxon>
        <taxon>Ascomycota</taxon>
        <taxon>Pezizomycotina</taxon>
        <taxon>Lecanoromycetes</taxon>
        <taxon>OSLEUM clade</taxon>
        <taxon>Lecanoromycetidae</taxon>
        <taxon>Lecanorales</taxon>
        <taxon>Lecanorineae</taxon>
        <taxon>Stereocaulaceae</taxon>
        <taxon>Lepraria</taxon>
    </lineage>
</organism>
<comment type="caution">
    <text evidence="2">The sequence shown here is derived from an EMBL/GenBank/DDBJ whole genome shotgun (WGS) entry which is preliminary data.</text>
</comment>
<gene>
    <name evidence="2" type="ORF">ABVK25_001933</name>
</gene>
<evidence type="ECO:0000256" key="1">
    <source>
        <dbReference type="SAM" id="MobiDB-lite"/>
    </source>
</evidence>
<evidence type="ECO:0000313" key="3">
    <source>
        <dbReference type="Proteomes" id="UP001590951"/>
    </source>
</evidence>
<dbReference type="InterPro" id="IPR046670">
    <property type="entry name" value="DUF6540"/>
</dbReference>
<dbReference type="Pfam" id="PF20174">
    <property type="entry name" value="DUF6540"/>
    <property type="match status" value="1"/>
</dbReference>
<dbReference type="Proteomes" id="UP001590951">
    <property type="component" value="Unassembled WGS sequence"/>
</dbReference>
<evidence type="ECO:0000313" key="2">
    <source>
        <dbReference type="EMBL" id="KAL2057549.1"/>
    </source>
</evidence>
<dbReference type="EMBL" id="JBHFEH010000004">
    <property type="protein sequence ID" value="KAL2057549.1"/>
    <property type="molecule type" value="Genomic_DNA"/>
</dbReference>
<feature type="compositionally biased region" description="Polar residues" evidence="1">
    <location>
        <begin position="131"/>
        <end position="149"/>
    </location>
</feature>
<name>A0ABR4BIA3_9LECA</name>
<proteinExistence type="predicted"/>
<keyword evidence="3" id="KW-1185">Reference proteome</keyword>
<reference evidence="2 3" key="1">
    <citation type="submission" date="2024-09" db="EMBL/GenBank/DDBJ databases">
        <title>Rethinking Asexuality: The Enigmatic Case of Functional Sexual Genes in Lepraria (Stereocaulaceae).</title>
        <authorList>
            <person name="Doellman M."/>
            <person name="Sun Y."/>
            <person name="Barcenas-Pena A."/>
            <person name="Lumbsch H.T."/>
            <person name="Grewe F."/>
        </authorList>
    </citation>
    <scope>NUCLEOTIDE SEQUENCE [LARGE SCALE GENOMIC DNA]</scope>
    <source>
        <strain evidence="2 3">Grewe 0041</strain>
    </source>
</reference>
<accession>A0ABR4BIA3</accession>
<protein>
    <submittedName>
        <fullName evidence="2">Uncharacterized protein</fullName>
    </submittedName>
</protein>